<feature type="region of interest" description="Disordered" evidence="1">
    <location>
        <begin position="1"/>
        <end position="51"/>
    </location>
</feature>
<protein>
    <submittedName>
        <fullName evidence="2">Uncharacterized protein</fullName>
    </submittedName>
</protein>
<accession>A0A8X7CJR1</accession>
<proteinExistence type="predicted"/>
<evidence type="ECO:0000313" key="3">
    <source>
        <dbReference type="Proteomes" id="UP000886998"/>
    </source>
</evidence>
<sequence>MEMSRMGNRSGKTTRRMDMKGRKKGKKLLKGSKKRIKIPSRQVVSDDGGPTGERWETLKEFLAVDRNDGYLLVKE</sequence>
<feature type="compositionally biased region" description="Basic residues" evidence="1">
    <location>
        <begin position="21"/>
        <end position="38"/>
    </location>
</feature>
<name>A0A8X7CJR1_9ARAC</name>
<organism evidence="2 3">
    <name type="scientific">Trichonephila inaurata madagascariensis</name>
    <dbReference type="NCBI Taxonomy" id="2747483"/>
    <lineage>
        <taxon>Eukaryota</taxon>
        <taxon>Metazoa</taxon>
        <taxon>Ecdysozoa</taxon>
        <taxon>Arthropoda</taxon>
        <taxon>Chelicerata</taxon>
        <taxon>Arachnida</taxon>
        <taxon>Araneae</taxon>
        <taxon>Araneomorphae</taxon>
        <taxon>Entelegynae</taxon>
        <taxon>Araneoidea</taxon>
        <taxon>Nephilidae</taxon>
        <taxon>Trichonephila</taxon>
        <taxon>Trichonephila inaurata</taxon>
    </lineage>
</organism>
<gene>
    <name evidence="2" type="ORF">TNIN_291501</name>
</gene>
<reference evidence="2" key="1">
    <citation type="submission" date="2020-08" db="EMBL/GenBank/DDBJ databases">
        <title>Multicomponent nature underlies the extraordinary mechanical properties of spider dragline silk.</title>
        <authorList>
            <person name="Kono N."/>
            <person name="Nakamura H."/>
            <person name="Mori M."/>
            <person name="Yoshida Y."/>
            <person name="Ohtoshi R."/>
            <person name="Malay A.D."/>
            <person name="Moran D.A.P."/>
            <person name="Tomita M."/>
            <person name="Numata K."/>
            <person name="Arakawa K."/>
        </authorList>
    </citation>
    <scope>NUCLEOTIDE SEQUENCE</scope>
</reference>
<dbReference type="AlphaFoldDB" id="A0A8X7CJR1"/>
<comment type="caution">
    <text evidence="2">The sequence shown here is derived from an EMBL/GenBank/DDBJ whole genome shotgun (WGS) entry which is preliminary data.</text>
</comment>
<evidence type="ECO:0000256" key="1">
    <source>
        <dbReference type="SAM" id="MobiDB-lite"/>
    </source>
</evidence>
<dbReference type="Proteomes" id="UP000886998">
    <property type="component" value="Unassembled WGS sequence"/>
</dbReference>
<keyword evidence="3" id="KW-1185">Reference proteome</keyword>
<dbReference type="EMBL" id="BMAV01018667">
    <property type="protein sequence ID" value="GFY71193.1"/>
    <property type="molecule type" value="Genomic_DNA"/>
</dbReference>
<evidence type="ECO:0000313" key="2">
    <source>
        <dbReference type="EMBL" id="GFY71193.1"/>
    </source>
</evidence>